<keyword evidence="4" id="KW-1185">Reference proteome</keyword>
<dbReference type="NCBIfam" id="TIGR00254">
    <property type="entry name" value="GGDEF"/>
    <property type="match status" value="1"/>
</dbReference>
<accession>A0A8J6JL76</accession>
<evidence type="ECO:0000313" key="3">
    <source>
        <dbReference type="EMBL" id="MBC5736859.1"/>
    </source>
</evidence>
<feature type="transmembrane region" description="Helical" evidence="1">
    <location>
        <begin position="117"/>
        <end position="135"/>
    </location>
</feature>
<dbReference type="RefSeq" id="WP_173023523.1">
    <property type="nucleotide sequence ID" value="NZ_JACOPQ010000005.1"/>
</dbReference>
<dbReference type="InterPro" id="IPR000160">
    <property type="entry name" value="GGDEF_dom"/>
</dbReference>
<protein>
    <submittedName>
        <fullName evidence="3">GGDEF domain-containing protein</fullName>
    </submittedName>
</protein>
<dbReference type="PANTHER" id="PTHR45138:SF9">
    <property type="entry name" value="DIGUANYLATE CYCLASE DGCM-RELATED"/>
    <property type="match status" value="1"/>
</dbReference>
<dbReference type="SMART" id="SM00267">
    <property type="entry name" value="GGDEF"/>
    <property type="match status" value="1"/>
</dbReference>
<dbReference type="CDD" id="cd01949">
    <property type="entry name" value="GGDEF"/>
    <property type="match status" value="1"/>
</dbReference>
<gene>
    <name evidence="3" type="ORF">H8S62_07510</name>
</gene>
<dbReference type="SUPFAM" id="SSF55073">
    <property type="entry name" value="Nucleotide cyclase"/>
    <property type="match status" value="1"/>
</dbReference>
<organism evidence="3 4">
    <name type="scientific">Lawsonibacter faecis</name>
    <dbReference type="NCBI Taxonomy" id="2763052"/>
    <lineage>
        <taxon>Bacteria</taxon>
        <taxon>Bacillati</taxon>
        <taxon>Bacillota</taxon>
        <taxon>Clostridia</taxon>
        <taxon>Eubacteriales</taxon>
        <taxon>Oscillospiraceae</taxon>
        <taxon>Lawsonibacter</taxon>
    </lineage>
</organism>
<feature type="transmembrane region" description="Helical" evidence="1">
    <location>
        <begin position="155"/>
        <end position="179"/>
    </location>
</feature>
<dbReference type="Pfam" id="PF00990">
    <property type="entry name" value="GGDEF"/>
    <property type="match status" value="1"/>
</dbReference>
<dbReference type="AlphaFoldDB" id="A0A8J6JL76"/>
<dbReference type="GO" id="GO:0052621">
    <property type="term" value="F:diguanylate cyclase activity"/>
    <property type="evidence" value="ECO:0007669"/>
    <property type="project" value="TreeGrafter"/>
</dbReference>
<reference evidence="3" key="1">
    <citation type="submission" date="2020-08" db="EMBL/GenBank/DDBJ databases">
        <title>Genome public.</title>
        <authorList>
            <person name="Liu C."/>
            <person name="Sun Q."/>
        </authorList>
    </citation>
    <scope>NUCLEOTIDE SEQUENCE</scope>
    <source>
        <strain evidence="3">NSJ-52</strain>
    </source>
</reference>
<dbReference type="PANTHER" id="PTHR45138">
    <property type="entry name" value="REGULATORY COMPONENTS OF SENSORY TRANSDUCTION SYSTEM"/>
    <property type="match status" value="1"/>
</dbReference>
<name>A0A8J6JL76_9FIRM</name>
<dbReference type="Gene3D" id="3.30.70.270">
    <property type="match status" value="1"/>
</dbReference>
<proteinExistence type="predicted"/>
<dbReference type="Proteomes" id="UP000607645">
    <property type="component" value="Unassembled WGS sequence"/>
</dbReference>
<sequence>MADVTASPGSTDRYARRVYLQIITLAIFCHASFVVIYALLSFTALVVYNVCSVAFYLVMFVAARRGMFRLAVSLIHLEVCLFVIAATVLGGWSLGTHLYLIAMASLVYFCPFQRRYIPYLFSALEIAVFLALRLWSIGGTACYPAPSGWISSALYLYSACACFAIILYAAFASGLSAAVTRKALQDENASLARLADHDQLTGLLNRRAFLTRLNAAMDAPLVLAMGDVDDFKAVNDTYGHACGDFVLRELAALMTRRCGDGATLCRWGGEEFLLLFPGQGPEEVSATVSALLRDIEGHAFPHEKQDIRITMTFGLCPRDGEMDSARLIRMADARLYEGKARGKNCVVW</sequence>
<dbReference type="EMBL" id="JACOPQ010000005">
    <property type="protein sequence ID" value="MBC5736859.1"/>
    <property type="molecule type" value="Genomic_DNA"/>
</dbReference>
<evidence type="ECO:0000313" key="4">
    <source>
        <dbReference type="Proteomes" id="UP000607645"/>
    </source>
</evidence>
<evidence type="ECO:0000259" key="2">
    <source>
        <dbReference type="PROSITE" id="PS50887"/>
    </source>
</evidence>
<keyword evidence="1" id="KW-0472">Membrane</keyword>
<dbReference type="InterPro" id="IPR029787">
    <property type="entry name" value="Nucleotide_cyclase"/>
</dbReference>
<dbReference type="PROSITE" id="PS50887">
    <property type="entry name" value="GGDEF"/>
    <property type="match status" value="1"/>
</dbReference>
<keyword evidence="1" id="KW-0812">Transmembrane</keyword>
<comment type="caution">
    <text evidence="3">The sequence shown here is derived from an EMBL/GenBank/DDBJ whole genome shotgun (WGS) entry which is preliminary data.</text>
</comment>
<feature type="domain" description="GGDEF" evidence="2">
    <location>
        <begin position="219"/>
        <end position="348"/>
    </location>
</feature>
<keyword evidence="1" id="KW-1133">Transmembrane helix</keyword>
<dbReference type="InterPro" id="IPR043128">
    <property type="entry name" value="Rev_trsase/Diguanyl_cyclase"/>
</dbReference>
<evidence type="ECO:0000256" key="1">
    <source>
        <dbReference type="SAM" id="Phobius"/>
    </source>
</evidence>
<feature type="transmembrane region" description="Helical" evidence="1">
    <location>
        <begin position="46"/>
        <end position="63"/>
    </location>
</feature>
<dbReference type="InterPro" id="IPR050469">
    <property type="entry name" value="Diguanylate_Cyclase"/>
</dbReference>
<feature type="transmembrane region" description="Helical" evidence="1">
    <location>
        <begin position="18"/>
        <end position="40"/>
    </location>
</feature>
<feature type="transmembrane region" description="Helical" evidence="1">
    <location>
        <begin position="70"/>
        <end position="88"/>
    </location>
</feature>